<feature type="region of interest" description="Disordered" evidence="1">
    <location>
        <begin position="51"/>
        <end position="84"/>
    </location>
</feature>
<protein>
    <submittedName>
        <fullName evidence="2">Uncharacterized protein</fullName>
    </submittedName>
</protein>
<dbReference type="AlphaFoldDB" id="A0A1X7UW16"/>
<proteinExistence type="predicted"/>
<evidence type="ECO:0000313" key="2">
    <source>
        <dbReference type="EnsemblMetazoa" id="Aqu2.1.32175_001"/>
    </source>
</evidence>
<name>A0A1X7UW16_AMPQE</name>
<accession>A0A1X7UW16</accession>
<evidence type="ECO:0000256" key="1">
    <source>
        <dbReference type="SAM" id="MobiDB-lite"/>
    </source>
</evidence>
<sequence>MAASRCCQCNGKNGRCRRACVKKGLPCPSCLREGDNNACCNRGWASSNWATNPRGPIRPSSSSSGAAHSKDPGSDPGLPDPTSPSLPSLEAIFGLQVPLLHHIPKGACNSWSGIFSDALNTIVAWPSDVEAWSHLLMLPKCVLFLPPYSQRRQGRDLAPH</sequence>
<dbReference type="EnsemblMetazoa" id="Aqu2.1.32175_001">
    <property type="protein sequence ID" value="Aqu2.1.32175_001"/>
    <property type="gene ID" value="Aqu2.1.32175"/>
</dbReference>
<reference evidence="2" key="1">
    <citation type="submission" date="2017-05" db="UniProtKB">
        <authorList>
            <consortium name="EnsemblMetazoa"/>
        </authorList>
    </citation>
    <scope>IDENTIFICATION</scope>
</reference>
<dbReference type="InParanoid" id="A0A1X7UW16"/>
<organism evidence="2">
    <name type="scientific">Amphimedon queenslandica</name>
    <name type="common">Sponge</name>
    <dbReference type="NCBI Taxonomy" id="400682"/>
    <lineage>
        <taxon>Eukaryota</taxon>
        <taxon>Metazoa</taxon>
        <taxon>Porifera</taxon>
        <taxon>Demospongiae</taxon>
        <taxon>Heteroscleromorpha</taxon>
        <taxon>Haplosclerida</taxon>
        <taxon>Niphatidae</taxon>
        <taxon>Amphimedon</taxon>
    </lineage>
</organism>